<dbReference type="Proteomes" id="UP001580346">
    <property type="component" value="Unassembled WGS sequence"/>
</dbReference>
<dbReference type="CDD" id="cd09871">
    <property type="entry name" value="PIN_MtVapC28-VapC30-like"/>
    <property type="match status" value="1"/>
</dbReference>
<sequence length="147" mass="16769">MSDKGNKSLRIFIDTNILISAVLSEKSISAKLLRYVIEEHELVICSFTLTEASKVIERKFPNRLSQWDKFLTSLEFELAYTPSDLSLVEAPPIRDIADLPILVSAIVVQPDFLVTGDYDFHTSEIQEYFTVVTPADFLRSFNQEINH</sequence>
<evidence type="ECO:0000259" key="1">
    <source>
        <dbReference type="SMART" id="SM00670"/>
    </source>
</evidence>
<dbReference type="SMART" id="SM00670">
    <property type="entry name" value="PINc"/>
    <property type="match status" value="1"/>
</dbReference>
<dbReference type="InterPro" id="IPR029060">
    <property type="entry name" value="PIN-like_dom_sf"/>
</dbReference>
<evidence type="ECO:0000313" key="2">
    <source>
        <dbReference type="EMBL" id="MFB5269576.1"/>
    </source>
</evidence>
<dbReference type="Gene3D" id="3.40.50.1010">
    <property type="entry name" value="5'-nuclease"/>
    <property type="match status" value="1"/>
</dbReference>
<dbReference type="PANTHER" id="PTHR34610:SF4">
    <property type="entry name" value="SLL8027 PROTEIN"/>
    <property type="match status" value="1"/>
</dbReference>
<dbReference type="RefSeq" id="WP_375357848.1">
    <property type="nucleotide sequence ID" value="NZ_JBHHMI010000034.1"/>
</dbReference>
<gene>
    <name evidence="2" type="ORF">ACE41H_22715</name>
</gene>
<comment type="caution">
    <text evidence="2">The sequence shown here is derived from an EMBL/GenBank/DDBJ whole genome shotgun (WGS) entry which is preliminary data.</text>
</comment>
<dbReference type="EMBL" id="JBHHMI010000034">
    <property type="protein sequence ID" value="MFB5269576.1"/>
    <property type="molecule type" value="Genomic_DNA"/>
</dbReference>
<protein>
    <submittedName>
        <fullName evidence="2">Toxin-antitoxin system toxin component, PIN family</fullName>
    </submittedName>
</protein>
<dbReference type="InterPro" id="IPR002850">
    <property type="entry name" value="PIN_toxin-like"/>
</dbReference>
<dbReference type="PANTHER" id="PTHR34610">
    <property type="entry name" value="SSL7007 PROTEIN"/>
    <property type="match status" value="1"/>
</dbReference>
<keyword evidence="3" id="KW-1185">Reference proteome</keyword>
<proteinExistence type="predicted"/>
<dbReference type="NCBIfam" id="TIGR00305">
    <property type="entry name" value="putative toxin-antitoxin system toxin component, PIN family"/>
    <property type="match status" value="1"/>
</dbReference>
<dbReference type="Pfam" id="PF13470">
    <property type="entry name" value="PIN_3"/>
    <property type="match status" value="1"/>
</dbReference>
<organism evidence="2 3">
    <name type="scientific">Paenibacillus enshidis</name>
    <dbReference type="NCBI Taxonomy" id="1458439"/>
    <lineage>
        <taxon>Bacteria</taxon>
        <taxon>Bacillati</taxon>
        <taxon>Bacillota</taxon>
        <taxon>Bacilli</taxon>
        <taxon>Bacillales</taxon>
        <taxon>Paenibacillaceae</taxon>
        <taxon>Paenibacillus</taxon>
    </lineage>
</organism>
<name>A0ABV5B2D9_9BACL</name>
<accession>A0ABV5B2D9</accession>
<dbReference type="SUPFAM" id="SSF88723">
    <property type="entry name" value="PIN domain-like"/>
    <property type="match status" value="1"/>
</dbReference>
<reference evidence="2 3" key="1">
    <citation type="submission" date="2024-09" db="EMBL/GenBank/DDBJ databases">
        <title>Paenibacillus zeirhizospherea sp. nov., isolated from surface of the maize (Zea mays) roots in a horticulture field, Hungary.</title>
        <authorList>
            <person name="Marton D."/>
            <person name="Farkas M."/>
            <person name="Bedics A."/>
            <person name="Toth E."/>
            <person name="Tancsics A."/>
            <person name="Boka K."/>
            <person name="Maroti G."/>
            <person name="Kriszt B."/>
            <person name="Cserhati M."/>
        </authorList>
    </citation>
    <scope>NUCLEOTIDE SEQUENCE [LARGE SCALE GENOMIC DNA]</scope>
    <source>
        <strain evidence="2 3">KCTC 33519</strain>
    </source>
</reference>
<evidence type="ECO:0000313" key="3">
    <source>
        <dbReference type="Proteomes" id="UP001580346"/>
    </source>
</evidence>
<dbReference type="InterPro" id="IPR002716">
    <property type="entry name" value="PIN_dom"/>
</dbReference>
<feature type="domain" description="PIN" evidence="1">
    <location>
        <begin position="9"/>
        <end position="122"/>
    </location>
</feature>